<dbReference type="PROSITE" id="PS50097">
    <property type="entry name" value="BTB"/>
    <property type="match status" value="1"/>
</dbReference>
<dbReference type="InterPro" id="IPR006652">
    <property type="entry name" value="Kelch_1"/>
</dbReference>
<dbReference type="SUPFAM" id="SSF54695">
    <property type="entry name" value="POZ domain"/>
    <property type="match status" value="1"/>
</dbReference>
<evidence type="ECO:0000313" key="8">
    <source>
        <dbReference type="RefSeq" id="XP_029639846.1"/>
    </source>
</evidence>
<comment type="pathway">
    <text evidence="1">Protein modification; protein ubiquitination.</text>
</comment>
<evidence type="ECO:0000256" key="2">
    <source>
        <dbReference type="ARBA" id="ARBA00022441"/>
    </source>
</evidence>
<dbReference type="AlphaFoldDB" id="A0A6P7SPN9"/>
<evidence type="ECO:0000259" key="6">
    <source>
        <dbReference type="PROSITE" id="PS50097"/>
    </source>
</evidence>
<dbReference type="SMART" id="SM00875">
    <property type="entry name" value="BACK"/>
    <property type="match status" value="1"/>
</dbReference>
<dbReference type="PIRSF" id="PIRSF037037">
    <property type="entry name" value="Kelch-like_protein_gigaxonin"/>
    <property type="match status" value="1"/>
</dbReference>
<dbReference type="InterPro" id="IPR015915">
    <property type="entry name" value="Kelch-typ_b-propeller"/>
</dbReference>
<dbReference type="Pfam" id="PF24681">
    <property type="entry name" value="Kelch_KLHDC2_KLHL20_DRC7"/>
    <property type="match status" value="1"/>
</dbReference>
<dbReference type="InterPro" id="IPR000210">
    <property type="entry name" value="BTB/POZ_dom"/>
</dbReference>
<dbReference type="Pfam" id="PF01344">
    <property type="entry name" value="Kelch_1"/>
    <property type="match status" value="1"/>
</dbReference>
<evidence type="ECO:0000256" key="4">
    <source>
        <dbReference type="ARBA" id="ARBA00022786"/>
    </source>
</evidence>
<dbReference type="Gene3D" id="1.25.40.420">
    <property type="match status" value="1"/>
</dbReference>
<keyword evidence="4" id="KW-0833">Ubl conjugation pathway</keyword>
<dbReference type="PANTHER" id="PTHR24412:SF451">
    <property type="entry name" value="KELCH-LIKE PROTEIN 20"/>
    <property type="match status" value="1"/>
</dbReference>
<dbReference type="FunFam" id="1.25.40.420:FF:000001">
    <property type="entry name" value="Kelch-like family member 12"/>
    <property type="match status" value="1"/>
</dbReference>
<proteinExistence type="predicted"/>
<reference evidence="8" key="1">
    <citation type="submission" date="2025-08" db="UniProtKB">
        <authorList>
            <consortium name="RefSeq"/>
        </authorList>
    </citation>
    <scope>IDENTIFICATION</scope>
</reference>
<dbReference type="Pfam" id="PF07707">
    <property type="entry name" value="BACK"/>
    <property type="match status" value="1"/>
</dbReference>
<dbReference type="SUPFAM" id="SSF117281">
    <property type="entry name" value="Kelch motif"/>
    <property type="match status" value="1"/>
</dbReference>
<keyword evidence="2" id="KW-0880">Kelch repeat</keyword>
<feature type="domain" description="BTB" evidence="6">
    <location>
        <begin position="48"/>
        <end position="115"/>
    </location>
</feature>
<dbReference type="PANTHER" id="PTHR24412">
    <property type="entry name" value="KELCH PROTEIN"/>
    <property type="match status" value="1"/>
</dbReference>
<evidence type="ECO:0000256" key="3">
    <source>
        <dbReference type="ARBA" id="ARBA00022737"/>
    </source>
</evidence>
<dbReference type="KEGG" id="osn:115214919"/>
<evidence type="ECO:0000256" key="1">
    <source>
        <dbReference type="ARBA" id="ARBA00004906"/>
    </source>
</evidence>
<gene>
    <name evidence="8" type="primary">LOC115214919</name>
</gene>
<evidence type="ECO:0000256" key="5">
    <source>
        <dbReference type="SAM" id="MobiDB-lite"/>
    </source>
</evidence>
<dbReference type="InterPro" id="IPR017096">
    <property type="entry name" value="BTB-kelch_protein"/>
</dbReference>
<evidence type="ECO:0000313" key="7">
    <source>
        <dbReference type="Proteomes" id="UP000515154"/>
    </source>
</evidence>
<protein>
    <submittedName>
        <fullName evidence="8">Kelch-like protein 21</fullName>
    </submittedName>
</protein>
<dbReference type="SMART" id="SM00225">
    <property type="entry name" value="BTB"/>
    <property type="match status" value="1"/>
</dbReference>
<organism evidence="7 8">
    <name type="scientific">Octopus sinensis</name>
    <name type="common">East Asian common octopus</name>
    <dbReference type="NCBI Taxonomy" id="2607531"/>
    <lineage>
        <taxon>Eukaryota</taxon>
        <taxon>Metazoa</taxon>
        <taxon>Spiralia</taxon>
        <taxon>Lophotrochozoa</taxon>
        <taxon>Mollusca</taxon>
        <taxon>Cephalopoda</taxon>
        <taxon>Coleoidea</taxon>
        <taxon>Octopodiformes</taxon>
        <taxon>Octopoda</taxon>
        <taxon>Incirrata</taxon>
        <taxon>Octopodidae</taxon>
        <taxon>Octopus</taxon>
    </lineage>
</organism>
<dbReference type="Proteomes" id="UP000515154">
    <property type="component" value="Linkage group LG8"/>
</dbReference>
<accession>A0A6P7SPN9</accession>
<dbReference type="Gene3D" id="3.30.710.10">
    <property type="entry name" value="Potassium Channel Kv1.1, Chain A"/>
    <property type="match status" value="1"/>
</dbReference>
<dbReference type="RefSeq" id="XP_029639846.1">
    <property type="nucleotide sequence ID" value="XM_029783986.2"/>
</dbReference>
<dbReference type="Gene3D" id="2.120.10.80">
    <property type="entry name" value="Kelch-type beta propeller"/>
    <property type="match status" value="2"/>
</dbReference>
<dbReference type="SMART" id="SM00612">
    <property type="entry name" value="Kelch"/>
    <property type="match status" value="4"/>
</dbReference>
<dbReference type="InterPro" id="IPR011705">
    <property type="entry name" value="BACK"/>
</dbReference>
<name>A0A6P7SPN9_9MOLL</name>
<sequence length="589" mass="66940">MFQLMYRAMSTMNSPDLSSDQQYLLQNPNYTLDLVKRLDSLRIEATFTDAILCVQHEEFPCHRNVLAVSSPYFKAMFTSDLRESRESRICISEVSPWTLKRVIEYAYSGRIAINAENALQLLAAGSLFEYPDIVSACCEFLRRQLDHNNCLGIEQYAQVHSCHDLQNDAHKFALENFSMVVKSDEFLDLSIDRLLTYTSSDLIDVRKEEVVYDAVMRWVKYDLDERKQHLTCLLQQVRLPIVDLGYLQEIESDPVISNQSDCLNMVREAQIQHESVSNQQGKRRRSMQNNNVHPRPSTVAKEVLVVVGGLNSYITQSVEMYDVQKDRWTSLPDIPQSLSQYSVAMLTTGLIVTGGIHDGHIVDNVWHFDCIKLEWKSVKAMPQPRARHASTSVNNCVYVIGGVGYGEEHDIKDLKPIERYDAISNTWEEVGQSRFPRTLARIVPYEDIILEVGGLQGGQCVNTIETYVCNGASLNPSGEQYVLPNSIRYAQILVLDNVFYIIWEDSRKVLTLDPEKRTFRNLPDVPHVHVNSGASILRGKIYIAGGLHDVENSVPSQCVECYDPSTNEWTEETSMSQARSSHACLTVHI</sequence>
<feature type="region of interest" description="Disordered" evidence="5">
    <location>
        <begin position="274"/>
        <end position="294"/>
    </location>
</feature>
<dbReference type="InterPro" id="IPR011333">
    <property type="entry name" value="SKP1/BTB/POZ_sf"/>
</dbReference>
<keyword evidence="3" id="KW-0677">Repeat</keyword>
<dbReference type="Pfam" id="PF00651">
    <property type="entry name" value="BTB"/>
    <property type="match status" value="1"/>
</dbReference>
<keyword evidence="7" id="KW-1185">Reference proteome</keyword>